<accession>A0A0G4J7V0</accession>
<sequence>MDPHPGASSGGNVDDAGAGTTPPRWSKVMRRLKATIAIQQVTGDIVKAKMFGTAKVGVYAAGGRSSAKLAWMDDSGRDDDEAGRRRRQCLWTAWEVVVAVAIVYTVLVTPIVFAYVNDTVANAFTDVEYVIDAVFLVDFAMALGMRAVTPFVAALYVLCLFPFGPIATAVPDSMIALAQLLHLFRLFKYLRLHRASRILDERRLRRPPSYQRVTRASIIRGRLLWLLGLLCVLAHMMGSGFIFVARIAPRYHPSHPYTTWMTRYPFQDRASFIPVGLDEYLVAVYWFLTTLCTVGYGDVVAVSPIEQTFAIAIMLCSATSLAYVTAIFSSIVNERDSQKREFIEKMASLSVFVEAQQFPEQLRLEMFRYFHDWWRIQKASSRDGKVLTAVQISRRKPTRACLVHGVGHLAGDAACHAVLGNGVHVPSNDRSSAHLADQTQFPRVRHTDADESVQARCVAVQRRRADGSIRGCNHRLDGRRKRHRRPAVPEQKVSVDAIRGGDLDRRARHRPNRRLDGRRSCRRPGDRLVDPAS</sequence>
<evidence type="ECO:0000313" key="9">
    <source>
        <dbReference type="Proteomes" id="UP000039324"/>
    </source>
</evidence>
<keyword evidence="9" id="KW-1185">Reference proteome</keyword>
<dbReference type="OrthoDB" id="432483at2759"/>
<feature type="region of interest" description="Disordered" evidence="5">
    <location>
        <begin position="470"/>
        <end position="533"/>
    </location>
</feature>
<feature type="transmembrane region" description="Helical" evidence="6">
    <location>
        <begin position="309"/>
        <end position="332"/>
    </location>
</feature>
<feature type="transmembrane region" description="Helical" evidence="6">
    <location>
        <begin position="93"/>
        <end position="115"/>
    </location>
</feature>
<feature type="compositionally biased region" description="Basic and acidic residues" evidence="5">
    <location>
        <begin position="513"/>
        <end position="533"/>
    </location>
</feature>
<evidence type="ECO:0000259" key="7">
    <source>
        <dbReference type="Pfam" id="PF00520"/>
    </source>
</evidence>
<dbReference type="AlphaFoldDB" id="A0A0G4J7V0"/>
<feature type="region of interest" description="Disordered" evidence="5">
    <location>
        <begin position="1"/>
        <end position="24"/>
    </location>
</feature>
<evidence type="ECO:0000256" key="1">
    <source>
        <dbReference type="ARBA" id="ARBA00004141"/>
    </source>
</evidence>
<organism evidence="8 9">
    <name type="scientific">Plasmodiophora brassicae</name>
    <name type="common">Clubroot disease agent</name>
    <dbReference type="NCBI Taxonomy" id="37360"/>
    <lineage>
        <taxon>Eukaryota</taxon>
        <taxon>Sar</taxon>
        <taxon>Rhizaria</taxon>
        <taxon>Endomyxa</taxon>
        <taxon>Phytomyxea</taxon>
        <taxon>Plasmodiophorida</taxon>
        <taxon>Plasmodiophoridae</taxon>
        <taxon>Plasmodiophora</taxon>
    </lineage>
</organism>
<evidence type="ECO:0000256" key="6">
    <source>
        <dbReference type="SAM" id="Phobius"/>
    </source>
</evidence>
<keyword evidence="4 6" id="KW-0472">Membrane</keyword>
<feature type="transmembrane region" description="Helical" evidence="6">
    <location>
        <begin position="223"/>
        <end position="248"/>
    </location>
</feature>
<keyword evidence="3 6" id="KW-1133">Transmembrane helix</keyword>
<name>A0A0G4J7V0_PLABS</name>
<reference evidence="8 9" key="1">
    <citation type="submission" date="2015-02" db="EMBL/GenBank/DDBJ databases">
        <authorList>
            <person name="Chooi Y.-H."/>
        </authorList>
    </citation>
    <scope>NUCLEOTIDE SEQUENCE [LARGE SCALE GENOMIC DNA]</scope>
    <source>
        <strain evidence="8">E3</strain>
    </source>
</reference>
<evidence type="ECO:0000256" key="2">
    <source>
        <dbReference type="ARBA" id="ARBA00022692"/>
    </source>
</evidence>
<dbReference type="Gene3D" id="1.10.287.70">
    <property type="match status" value="1"/>
</dbReference>
<evidence type="ECO:0000256" key="4">
    <source>
        <dbReference type="ARBA" id="ARBA00023136"/>
    </source>
</evidence>
<evidence type="ECO:0000313" key="8">
    <source>
        <dbReference type="EMBL" id="CEP03673.1"/>
    </source>
</evidence>
<feature type="transmembrane region" description="Helical" evidence="6">
    <location>
        <begin position="151"/>
        <end position="168"/>
    </location>
</feature>
<dbReference type="EMBL" id="CDSF01000155">
    <property type="protein sequence ID" value="CEP03673.1"/>
    <property type="molecule type" value="Genomic_DNA"/>
</dbReference>
<dbReference type="GO" id="GO:0016020">
    <property type="term" value="C:membrane"/>
    <property type="evidence" value="ECO:0007669"/>
    <property type="project" value="UniProtKB-SubCell"/>
</dbReference>
<evidence type="ECO:0000256" key="5">
    <source>
        <dbReference type="SAM" id="MobiDB-lite"/>
    </source>
</evidence>
<dbReference type="PANTHER" id="PTHR47823">
    <property type="entry name" value="ION_TRANS DOMAIN-CONTAINING PROTEIN"/>
    <property type="match status" value="1"/>
</dbReference>
<comment type="subcellular location">
    <subcellularLocation>
        <location evidence="1">Membrane</location>
        <topology evidence="1">Multi-pass membrane protein</topology>
    </subcellularLocation>
</comment>
<protein>
    <recommendedName>
        <fullName evidence="7">Ion transport domain-containing protein</fullName>
    </recommendedName>
</protein>
<keyword evidence="2 6" id="KW-0812">Transmembrane</keyword>
<feature type="domain" description="Ion transport" evidence="7">
    <location>
        <begin position="92"/>
        <end position="339"/>
    </location>
</feature>
<dbReference type="GO" id="GO:0005249">
    <property type="term" value="F:voltage-gated potassium channel activity"/>
    <property type="evidence" value="ECO:0007669"/>
    <property type="project" value="InterPro"/>
</dbReference>
<dbReference type="InterPro" id="IPR003938">
    <property type="entry name" value="K_chnl_volt-dep_EAG/ELK/ERG"/>
</dbReference>
<proteinExistence type="predicted"/>
<dbReference type="SUPFAM" id="SSF81324">
    <property type="entry name" value="Voltage-gated potassium channels"/>
    <property type="match status" value="1"/>
</dbReference>
<evidence type="ECO:0000256" key="3">
    <source>
        <dbReference type="ARBA" id="ARBA00022989"/>
    </source>
</evidence>
<feature type="compositionally biased region" description="Basic residues" evidence="5">
    <location>
        <begin position="477"/>
        <end position="486"/>
    </location>
</feature>
<gene>
    <name evidence="8" type="ORF">PBRA_003280</name>
</gene>
<dbReference type="InterPro" id="IPR005821">
    <property type="entry name" value="Ion_trans_dom"/>
</dbReference>
<dbReference type="PANTHER" id="PTHR47823:SF9">
    <property type="entry name" value="CHROMOSOME UNDETERMINED SCAFFOLD_10, WHOLE GENOME SHOTGUN SEQUENCE"/>
    <property type="match status" value="1"/>
</dbReference>
<dbReference type="STRING" id="37360.A0A0G4J7V0"/>
<dbReference type="Pfam" id="PF00520">
    <property type="entry name" value="Ion_trans"/>
    <property type="match status" value="1"/>
</dbReference>
<feature type="transmembrane region" description="Helical" evidence="6">
    <location>
        <begin position="280"/>
        <end position="302"/>
    </location>
</feature>
<dbReference type="PRINTS" id="PR01463">
    <property type="entry name" value="EAGCHANLFMLY"/>
</dbReference>
<dbReference type="Proteomes" id="UP000039324">
    <property type="component" value="Unassembled WGS sequence"/>
</dbReference>